<evidence type="ECO:0000256" key="2">
    <source>
        <dbReference type="SAM" id="MobiDB-lite"/>
    </source>
</evidence>
<accession>A0ABR4NRR3</accession>
<feature type="region of interest" description="Disordered" evidence="2">
    <location>
        <begin position="569"/>
        <end position="595"/>
    </location>
</feature>
<evidence type="ECO:0000313" key="3">
    <source>
        <dbReference type="EMBL" id="KAL3230970.1"/>
    </source>
</evidence>
<keyword evidence="1" id="KW-0175">Coiled coil</keyword>
<reference evidence="3 4" key="1">
    <citation type="submission" date="2024-05" db="EMBL/GenBank/DDBJ databases">
        <title>Long read based assembly of the Candida bracarensis genome reveals expanded adhesin content.</title>
        <authorList>
            <person name="Marcet-Houben M."/>
            <person name="Ksiezopolska E."/>
            <person name="Gabaldon T."/>
        </authorList>
    </citation>
    <scope>NUCLEOTIDE SEQUENCE [LARGE SCALE GENOMIC DNA]</scope>
    <source>
        <strain evidence="3 4">CBM6</strain>
    </source>
</reference>
<feature type="coiled-coil region" evidence="1">
    <location>
        <begin position="295"/>
        <end position="329"/>
    </location>
</feature>
<evidence type="ECO:0000256" key="1">
    <source>
        <dbReference type="SAM" id="Coils"/>
    </source>
</evidence>
<name>A0ABR4NRR3_9SACH</name>
<dbReference type="Proteomes" id="UP001623330">
    <property type="component" value="Unassembled WGS sequence"/>
</dbReference>
<sequence>MFGMNVYTAPESIGVLNHPVQSVEPPVDNIYAIEQMRQGGGKRSYLLEKLKQLWGSNEQDKPKVTNNDTWFGIQGGLFSRLKLGERKLKNPMELSEEPSYHLQDPTPSIRVNIFGEDEIGEDTLTRFFNKSHTSVSAEKSINPKNRPKMIEAITEIPNTAISEPIAVRNIEVSNNTDCHEEPYPKQFDPNTVDLSHLTTIQDPIYRKKVNLQLIKRRITTIASKRNDLLKAERKLLRDLKTWEKNPYLSETVTPGLVEDVCTMFTQDLEFEQRLAQALKLLADTLGIVSKRESDLITAKKDLNNALLKYNKVKEKKTENEEEIQLLKEKVITFQQSLEVIQFHYDQSVAIYARKQFNNYSIELYETCSDLRDHAERFIKNSFGELERTNADCFTEDLENLRRRRAQQYWSTLAPEERRNPIKWENLKSGVYEQEDPLLKAIYKSLPTTYSANVIQGNPFKIETILKNYGSIEDSYLDRSSNVMEDNIEGKIEDIEKPDERTIIGINNVRENNDPSTIDETLKGKQKCELVEVKLNTESWRKDEHSTKYKNVTAKSPILKERFDSAKETLEENAWSTNSGMVGNNENKSHIENDLT</sequence>
<keyword evidence="4" id="KW-1185">Reference proteome</keyword>
<feature type="compositionally biased region" description="Basic and acidic residues" evidence="2">
    <location>
        <begin position="586"/>
        <end position="595"/>
    </location>
</feature>
<gene>
    <name evidence="3" type="ORF">RNJ44_00609</name>
</gene>
<comment type="caution">
    <text evidence="3">The sequence shown here is derived from an EMBL/GenBank/DDBJ whole genome shotgun (WGS) entry which is preliminary data.</text>
</comment>
<feature type="compositionally biased region" description="Polar residues" evidence="2">
    <location>
        <begin position="573"/>
        <end position="585"/>
    </location>
</feature>
<dbReference type="EMBL" id="JBEVYD010000008">
    <property type="protein sequence ID" value="KAL3230970.1"/>
    <property type="molecule type" value="Genomic_DNA"/>
</dbReference>
<organism evidence="3 4">
    <name type="scientific">Nakaseomyces bracarensis</name>
    <dbReference type="NCBI Taxonomy" id="273131"/>
    <lineage>
        <taxon>Eukaryota</taxon>
        <taxon>Fungi</taxon>
        <taxon>Dikarya</taxon>
        <taxon>Ascomycota</taxon>
        <taxon>Saccharomycotina</taxon>
        <taxon>Saccharomycetes</taxon>
        <taxon>Saccharomycetales</taxon>
        <taxon>Saccharomycetaceae</taxon>
        <taxon>Nakaseomyces</taxon>
    </lineage>
</organism>
<proteinExistence type="predicted"/>
<evidence type="ECO:0000313" key="4">
    <source>
        <dbReference type="Proteomes" id="UP001623330"/>
    </source>
</evidence>
<protein>
    <submittedName>
        <fullName evidence="3">Sporulation-specific protein 1</fullName>
    </submittedName>
</protein>